<gene>
    <name evidence="7" type="ORF">H9735_09565</name>
</gene>
<feature type="transmembrane region" description="Helical" evidence="6">
    <location>
        <begin position="408"/>
        <end position="426"/>
    </location>
</feature>
<sequence length="438" mass="48157">MKKASPFIQGTLVLTAANLFSRFIGFYNRIFLAGLIGAHQMGVYQMIFPIYLVGFSMCFQGFQTALSKIAASLHAKGREADARKLLSVTLCFTVFLSIIFSIIVFLFADEICRTFFKETDCIACLQIAVLVLPFVGLKACLHSYSLSLGKPQLPALSLCIEQITRVTSIFLISVTFFSKLPSAALLAVLGMVIGEMVSLFFTLIFFFIKKKEPGSAFRSKRSLLSELLSLGVPLTGNALSVTLLQSAESILIPMMLTRFYGTQHLAIETYGILNGMALPFIMFPSTITSSLSSMLLPKISAAKAEGNERTLSRASKYPLFFCMLLGLAAFFCFFTLGPWIGSLVFQSSACGIYLRLLSFLCPFLYISGTLTSILNGLGETKTTFLHNGISLVIRILFILFAIPLHGIYGYLFGLMTSSILLVLLNYRHMKKTLSSSSP</sequence>
<evidence type="ECO:0000256" key="6">
    <source>
        <dbReference type="SAM" id="Phobius"/>
    </source>
</evidence>
<feature type="transmembrane region" description="Helical" evidence="6">
    <location>
        <begin position="317"/>
        <end position="340"/>
    </location>
</feature>
<dbReference type="InterPro" id="IPR024923">
    <property type="entry name" value="PG_synth_SpoVB"/>
</dbReference>
<dbReference type="CDD" id="cd13124">
    <property type="entry name" value="MATE_SpoVB_like"/>
    <property type="match status" value="1"/>
</dbReference>
<accession>A0A9D1WYI6</accession>
<dbReference type="InterPro" id="IPR050833">
    <property type="entry name" value="Poly_Biosynth_Transport"/>
</dbReference>
<name>A0A9D1WYI6_9FIRM</name>
<feature type="transmembrane region" description="Helical" evidence="6">
    <location>
        <begin position="85"/>
        <end position="108"/>
    </location>
</feature>
<keyword evidence="2" id="KW-1003">Cell membrane</keyword>
<dbReference type="InterPro" id="IPR002797">
    <property type="entry name" value="Polysacc_synth"/>
</dbReference>
<dbReference type="AlphaFoldDB" id="A0A9D1WYI6"/>
<keyword evidence="5 6" id="KW-0472">Membrane</keyword>
<protein>
    <submittedName>
        <fullName evidence="7">Polysaccharide biosynthesis protein</fullName>
    </submittedName>
</protein>
<dbReference type="Pfam" id="PF01943">
    <property type="entry name" value="Polysacc_synt"/>
    <property type="match status" value="1"/>
</dbReference>
<feature type="transmembrane region" description="Helical" evidence="6">
    <location>
        <begin position="12"/>
        <end position="36"/>
    </location>
</feature>
<keyword evidence="3 6" id="KW-0812">Transmembrane</keyword>
<keyword evidence="4 6" id="KW-1133">Transmembrane helix</keyword>
<evidence type="ECO:0000256" key="1">
    <source>
        <dbReference type="ARBA" id="ARBA00004651"/>
    </source>
</evidence>
<evidence type="ECO:0000256" key="3">
    <source>
        <dbReference type="ARBA" id="ARBA00022692"/>
    </source>
</evidence>
<evidence type="ECO:0000313" key="8">
    <source>
        <dbReference type="Proteomes" id="UP000886721"/>
    </source>
</evidence>
<comment type="subcellular location">
    <subcellularLocation>
        <location evidence="1">Cell membrane</location>
        <topology evidence="1">Multi-pass membrane protein</topology>
    </subcellularLocation>
</comment>
<feature type="transmembrane region" description="Helical" evidence="6">
    <location>
        <begin position="384"/>
        <end position="402"/>
    </location>
</feature>
<proteinExistence type="predicted"/>
<dbReference type="PANTHER" id="PTHR30250:SF21">
    <property type="entry name" value="LIPID II FLIPPASE MURJ"/>
    <property type="match status" value="1"/>
</dbReference>
<feature type="transmembrane region" description="Helical" evidence="6">
    <location>
        <begin position="352"/>
        <end position="377"/>
    </location>
</feature>
<dbReference type="EMBL" id="DXEM01000031">
    <property type="protein sequence ID" value="HIX68345.1"/>
    <property type="molecule type" value="Genomic_DNA"/>
</dbReference>
<feature type="transmembrane region" description="Helical" evidence="6">
    <location>
        <begin position="183"/>
        <end position="208"/>
    </location>
</feature>
<dbReference type="PIRSF" id="PIRSF038958">
    <property type="entry name" value="PG_synth_SpoVB"/>
    <property type="match status" value="1"/>
</dbReference>
<evidence type="ECO:0000256" key="5">
    <source>
        <dbReference type="ARBA" id="ARBA00023136"/>
    </source>
</evidence>
<evidence type="ECO:0000313" key="7">
    <source>
        <dbReference type="EMBL" id="HIX68345.1"/>
    </source>
</evidence>
<organism evidence="7 8">
    <name type="scientific">Candidatus Anaerostipes excrementavium</name>
    <dbReference type="NCBI Taxonomy" id="2838463"/>
    <lineage>
        <taxon>Bacteria</taxon>
        <taxon>Bacillati</taxon>
        <taxon>Bacillota</taxon>
        <taxon>Clostridia</taxon>
        <taxon>Lachnospirales</taxon>
        <taxon>Lachnospiraceae</taxon>
        <taxon>Anaerostipes</taxon>
    </lineage>
</organism>
<dbReference type="Proteomes" id="UP000886721">
    <property type="component" value="Unassembled WGS sequence"/>
</dbReference>
<dbReference type="PANTHER" id="PTHR30250">
    <property type="entry name" value="PST FAMILY PREDICTED COLANIC ACID TRANSPORTER"/>
    <property type="match status" value="1"/>
</dbReference>
<dbReference type="GO" id="GO:0005886">
    <property type="term" value="C:plasma membrane"/>
    <property type="evidence" value="ECO:0007669"/>
    <property type="project" value="UniProtKB-SubCell"/>
</dbReference>
<feature type="transmembrane region" description="Helical" evidence="6">
    <location>
        <begin position="42"/>
        <end position="64"/>
    </location>
</feature>
<reference evidence="7" key="1">
    <citation type="journal article" date="2021" name="PeerJ">
        <title>Extensive microbial diversity within the chicken gut microbiome revealed by metagenomics and culture.</title>
        <authorList>
            <person name="Gilroy R."/>
            <person name="Ravi A."/>
            <person name="Getino M."/>
            <person name="Pursley I."/>
            <person name="Horton D.L."/>
            <person name="Alikhan N.F."/>
            <person name="Baker D."/>
            <person name="Gharbi K."/>
            <person name="Hall N."/>
            <person name="Watson M."/>
            <person name="Adriaenssens E.M."/>
            <person name="Foster-Nyarko E."/>
            <person name="Jarju S."/>
            <person name="Secka A."/>
            <person name="Antonio M."/>
            <person name="Oren A."/>
            <person name="Chaudhuri R.R."/>
            <person name="La Ragione R."/>
            <person name="Hildebrand F."/>
            <person name="Pallen M.J."/>
        </authorList>
    </citation>
    <scope>NUCLEOTIDE SEQUENCE</scope>
    <source>
        <strain evidence="7">CHK191-13928</strain>
    </source>
</reference>
<evidence type="ECO:0000256" key="2">
    <source>
        <dbReference type="ARBA" id="ARBA00022475"/>
    </source>
</evidence>
<comment type="caution">
    <text evidence="7">The sequence shown here is derived from an EMBL/GenBank/DDBJ whole genome shotgun (WGS) entry which is preliminary data.</text>
</comment>
<reference evidence="7" key="2">
    <citation type="submission" date="2021-04" db="EMBL/GenBank/DDBJ databases">
        <authorList>
            <person name="Gilroy R."/>
        </authorList>
    </citation>
    <scope>NUCLEOTIDE SEQUENCE</scope>
    <source>
        <strain evidence="7">CHK191-13928</strain>
    </source>
</reference>
<feature type="transmembrane region" description="Helical" evidence="6">
    <location>
        <begin position="120"/>
        <end position="141"/>
    </location>
</feature>
<evidence type="ECO:0000256" key="4">
    <source>
        <dbReference type="ARBA" id="ARBA00022989"/>
    </source>
</evidence>